<accession>A0ACB8RJM3</accession>
<dbReference type="Proteomes" id="UP000814033">
    <property type="component" value="Unassembled WGS sequence"/>
</dbReference>
<protein>
    <submittedName>
        <fullName evidence="1">Uncharacterized protein</fullName>
    </submittedName>
</protein>
<proteinExistence type="predicted"/>
<reference evidence="1" key="1">
    <citation type="submission" date="2021-02" db="EMBL/GenBank/DDBJ databases">
        <authorList>
            <consortium name="DOE Joint Genome Institute"/>
            <person name="Ahrendt S."/>
            <person name="Looney B.P."/>
            <person name="Miyauchi S."/>
            <person name="Morin E."/>
            <person name="Drula E."/>
            <person name="Courty P.E."/>
            <person name="Chicoki N."/>
            <person name="Fauchery L."/>
            <person name="Kohler A."/>
            <person name="Kuo A."/>
            <person name="Labutti K."/>
            <person name="Pangilinan J."/>
            <person name="Lipzen A."/>
            <person name="Riley R."/>
            <person name="Andreopoulos W."/>
            <person name="He G."/>
            <person name="Johnson J."/>
            <person name="Barry K.W."/>
            <person name="Grigoriev I.V."/>
            <person name="Nagy L."/>
            <person name="Hibbett D."/>
            <person name="Henrissat B."/>
            <person name="Matheny P.B."/>
            <person name="Labbe J."/>
            <person name="Martin F."/>
        </authorList>
    </citation>
    <scope>NUCLEOTIDE SEQUENCE</scope>
    <source>
        <strain evidence="1">FP105234-sp</strain>
    </source>
</reference>
<evidence type="ECO:0000313" key="1">
    <source>
        <dbReference type="EMBL" id="KAI0044144.1"/>
    </source>
</evidence>
<dbReference type="EMBL" id="MU275993">
    <property type="protein sequence ID" value="KAI0044144.1"/>
    <property type="molecule type" value="Genomic_DNA"/>
</dbReference>
<comment type="caution">
    <text evidence="1">The sequence shown here is derived from an EMBL/GenBank/DDBJ whole genome shotgun (WGS) entry which is preliminary data.</text>
</comment>
<keyword evidence="2" id="KW-1185">Reference proteome</keyword>
<organism evidence="1 2">
    <name type="scientific">Auriscalpium vulgare</name>
    <dbReference type="NCBI Taxonomy" id="40419"/>
    <lineage>
        <taxon>Eukaryota</taxon>
        <taxon>Fungi</taxon>
        <taxon>Dikarya</taxon>
        <taxon>Basidiomycota</taxon>
        <taxon>Agaricomycotina</taxon>
        <taxon>Agaricomycetes</taxon>
        <taxon>Russulales</taxon>
        <taxon>Auriscalpiaceae</taxon>
        <taxon>Auriscalpium</taxon>
    </lineage>
</organism>
<sequence>MNTSHTRTSFPPAAAMLTSPTQIARTRNGLQSRYALLQTVQVSQHHRSGALTPFKEHRASSVQTAGSDRRVRRAAPPSKTYPSFNELPLVKSPPSTPASASRPTRQCDVSQCNVTWTMGRKHKGESTRILARVMSGDIMGIIVDGCVQRREGRRTLSWTTNMKKTRCDSDTDRGANRGRQQTKRRARQKVSTKSETRRKQNEGIKKSAHQLQRRLWPTAEDAVNKRLLAYPQITRLASVAG</sequence>
<evidence type="ECO:0000313" key="2">
    <source>
        <dbReference type="Proteomes" id="UP000814033"/>
    </source>
</evidence>
<name>A0ACB8RJM3_9AGAM</name>
<reference evidence="1" key="2">
    <citation type="journal article" date="2022" name="New Phytol.">
        <title>Evolutionary transition to the ectomycorrhizal habit in the genomes of a hyperdiverse lineage of mushroom-forming fungi.</title>
        <authorList>
            <person name="Looney B."/>
            <person name="Miyauchi S."/>
            <person name="Morin E."/>
            <person name="Drula E."/>
            <person name="Courty P.E."/>
            <person name="Kohler A."/>
            <person name="Kuo A."/>
            <person name="LaButti K."/>
            <person name="Pangilinan J."/>
            <person name="Lipzen A."/>
            <person name="Riley R."/>
            <person name="Andreopoulos W."/>
            <person name="He G."/>
            <person name="Johnson J."/>
            <person name="Nolan M."/>
            <person name="Tritt A."/>
            <person name="Barry K.W."/>
            <person name="Grigoriev I.V."/>
            <person name="Nagy L.G."/>
            <person name="Hibbett D."/>
            <person name="Henrissat B."/>
            <person name="Matheny P.B."/>
            <person name="Labbe J."/>
            <person name="Martin F.M."/>
        </authorList>
    </citation>
    <scope>NUCLEOTIDE SEQUENCE</scope>
    <source>
        <strain evidence="1">FP105234-sp</strain>
    </source>
</reference>
<gene>
    <name evidence="1" type="ORF">FA95DRAFT_302914</name>
</gene>